<dbReference type="NCBIfam" id="TIGR01637">
    <property type="entry name" value="phage_arpU"/>
    <property type="match status" value="1"/>
</dbReference>
<dbReference type="STRING" id="2756.BFR44_02090"/>
<dbReference type="Proteomes" id="UP000243591">
    <property type="component" value="Chromosome"/>
</dbReference>
<sequence>MSTQDNLMIELENYKEVRPSDLNMRKTVKNVELLITAYKQEAIKAGVRAAPKVTASYSIVPPTYGNDFHSTTESAALDNIEKFEKMEYFVKKINQGLERIECVLDPERRERRKVIFVDKFIIGSNKTRIMEKLMIEHTTYHMELNMAVTDFACELGIEQRVTT</sequence>
<keyword evidence="2" id="KW-1185">Reference proteome</keyword>
<evidence type="ECO:0000313" key="1">
    <source>
        <dbReference type="EMBL" id="ATF25160.1"/>
    </source>
</evidence>
<organism evidence="1 2">
    <name type="scientific">Brochothrix thermosphacta</name>
    <name type="common">Microbacterium thermosphactum</name>
    <dbReference type="NCBI Taxonomy" id="2756"/>
    <lineage>
        <taxon>Bacteria</taxon>
        <taxon>Bacillati</taxon>
        <taxon>Bacillota</taxon>
        <taxon>Bacilli</taxon>
        <taxon>Bacillales</taxon>
        <taxon>Listeriaceae</taxon>
        <taxon>Brochothrix</taxon>
    </lineage>
</organism>
<dbReference type="AlphaFoldDB" id="A0A1D2KDZ0"/>
<gene>
    <name evidence="1" type="ORF">CNY62_01490</name>
</gene>
<name>A0A1D2KDZ0_BROTH</name>
<dbReference type="EMBL" id="CP023483">
    <property type="protein sequence ID" value="ATF25160.1"/>
    <property type="molecule type" value="Genomic_DNA"/>
</dbReference>
<proteinExistence type="predicted"/>
<protein>
    <recommendedName>
        <fullName evidence="3">ArpU family transcriptional regulator</fullName>
    </recommendedName>
</protein>
<evidence type="ECO:0008006" key="3">
    <source>
        <dbReference type="Google" id="ProtNLM"/>
    </source>
</evidence>
<dbReference type="KEGG" id="bths:CNY62_01490"/>
<evidence type="ECO:0000313" key="2">
    <source>
        <dbReference type="Proteomes" id="UP000243591"/>
    </source>
</evidence>
<dbReference type="InterPro" id="IPR006524">
    <property type="entry name" value="ArpU-like"/>
</dbReference>
<accession>A0A1D2KDZ0</accession>
<reference evidence="1 2" key="1">
    <citation type="submission" date="2017-09" db="EMBL/GenBank/DDBJ databases">
        <title>Complete Genome Sequences of Two Strains of the Meat Spoilage Bacterium Brochothrix thermosphacta Isolated from Ground Chicken.</title>
        <authorList>
            <person name="Paoli G.C."/>
            <person name="Wijey C."/>
            <person name="Chen C.-Y."/>
            <person name="Nguyen L."/>
            <person name="Yan X."/>
            <person name="Irwin P.L."/>
        </authorList>
    </citation>
    <scope>NUCLEOTIDE SEQUENCE [LARGE SCALE GENOMIC DNA]</scope>
    <source>
        <strain evidence="1 2">BI</strain>
    </source>
</reference>
<dbReference type="OrthoDB" id="1797434at2"/>
<dbReference type="RefSeq" id="WP_069120353.1">
    <property type="nucleotide sequence ID" value="NZ_CBCPJR010000001.1"/>
</dbReference>